<keyword evidence="3" id="KW-1185">Reference proteome</keyword>
<dbReference type="EMBL" id="CP013290">
    <property type="protein sequence ID" value="APH00495.1"/>
    <property type="molecule type" value="Genomic_DNA"/>
</dbReference>
<evidence type="ECO:0000313" key="3">
    <source>
        <dbReference type="Proteomes" id="UP000182938"/>
    </source>
</evidence>
<dbReference type="Proteomes" id="UP000182938">
    <property type="component" value="Chromosome"/>
</dbReference>
<organism evidence="2 3">
    <name type="scientific">Janibacter indicus</name>
    <dbReference type="NCBI Taxonomy" id="857417"/>
    <lineage>
        <taxon>Bacteria</taxon>
        <taxon>Bacillati</taxon>
        <taxon>Actinomycetota</taxon>
        <taxon>Actinomycetes</taxon>
        <taxon>Micrococcales</taxon>
        <taxon>Intrasporangiaceae</taxon>
        <taxon>Janibacter</taxon>
    </lineage>
</organism>
<proteinExistence type="predicted"/>
<name>A0A1L3MDV7_9MICO</name>
<dbReference type="RefSeq" id="WP_072623671.1">
    <property type="nucleotide sequence ID" value="NZ_CP013290.1"/>
</dbReference>
<gene>
    <name evidence="2" type="ORF">ASJ30_02265</name>
</gene>
<dbReference type="Gene3D" id="3.10.180.10">
    <property type="entry name" value="2,3-Dihydroxybiphenyl 1,2-Dioxygenase, domain 1"/>
    <property type="match status" value="1"/>
</dbReference>
<protein>
    <submittedName>
        <fullName evidence="2">Glyoxalase</fullName>
    </submittedName>
</protein>
<reference evidence="2 3" key="1">
    <citation type="submission" date="2015-11" db="EMBL/GenBank/DDBJ databases">
        <authorList>
            <person name="Zhang Y."/>
            <person name="Guo Z."/>
        </authorList>
    </citation>
    <scope>NUCLEOTIDE SEQUENCE [LARGE SCALE GENOMIC DNA]</scope>
    <source>
        <strain evidence="2 3">YFY001</strain>
    </source>
</reference>
<dbReference type="InterPro" id="IPR029068">
    <property type="entry name" value="Glyas_Bleomycin-R_OHBP_Dase"/>
</dbReference>
<dbReference type="InterPro" id="IPR041581">
    <property type="entry name" value="Glyoxalase_6"/>
</dbReference>
<dbReference type="AlphaFoldDB" id="A0A1L3MDV7"/>
<feature type="domain" description="Glyoxalase-like" evidence="1">
    <location>
        <begin position="8"/>
        <end position="130"/>
    </location>
</feature>
<dbReference type="SUPFAM" id="SSF54593">
    <property type="entry name" value="Glyoxalase/Bleomycin resistance protein/Dihydroxybiphenyl dioxygenase"/>
    <property type="match status" value="1"/>
</dbReference>
<evidence type="ECO:0000259" key="1">
    <source>
        <dbReference type="Pfam" id="PF18029"/>
    </source>
</evidence>
<evidence type="ECO:0000313" key="2">
    <source>
        <dbReference type="EMBL" id="APH00495.1"/>
    </source>
</evidence>
<dbReference type="Pfam" id="PF18029">
    <property type="entry name" value="Glyoxalase_6"/>
    <property type="match status" value="1"/>
</dbReference>
<accession>A0A1L3MDV7</accession>
<dbReference type="PANTHER" id="PTHR35908">
    <property type="entry name" value="HYPOTHETICAL FUSION PROTEIN"/>
    <property type="match status" value="1"/>
</dbReference>
<sequence>MALHLYALTVDARDHRALARWWADVLGWRIGYEDEHECEVLPPEASPDPVDETATWLARRTMLSFVPVPEGKTVKNRLHIDLAPHIGQDRDAEIEALLAKGATRAAVGQDDDEVTWTVLADPEGNEFCVLSSRDR</sequence>
<dbReference type="CDD" id="cd06587">
    <property type="entry name" value="VOC"/>
    <property type="match status" value="1"/>
</dbReference>
<dbReference type="PANTHER" id="PTHR35908:SF1">
    <property type="entry name" value="CONSERVED PROTEIN"/>
    <property type="match status" value="1"/>
</dbReference>
<dbReference type="KEGG" id="jte:ASJ30_02265"/>